<keyword evidence="2" id="KW-0238">DNA-binding</keyword>
<dbReference type="GO" id="GO:0009307">
    <property type="term" value="P:DNA restriction-modification system"/>
    <property type="evidence" value="ECO:0007669"/>
    <property type="project" value="UniProtKB-KW"/>
</dbReference>
<name>A0A9D2UGJ3_9MICC</name>
<gene>
    <name evidence="3" type="ORF">H9908_09255</name>
</gene>
<evidence type="ECO:0000313" key="4">
    <source>
        <dbReference type="Proteomes" id="UP000823908"/>
    </source>
</evidence>
<reference evidence="3" key="1">
    <citation type="journal article" date="2021" name="PeerJ">
        <title>Extensive microbial diversity within the chicken gut microbiome revealed by metagenomics and culture.</title>
        <authorList>
            <person name="Gilroy R."/>
            <person name="Ravi A."/>
            <person name="Getino M."/>
            <person name="Pursley I."/>
            <person name="Horton D.L."/>
            <person name="Alikhan N.F."/>
            <person name="Baker D."/>
            <person name="Gharbi K."/>
            <person name="Hall N."/>
            <person name="Watson M."/>
            <person name="Adriaenssens E.M."/>
            <person name="Foster-Nyarko E."/>
            <person name="Jarju S."/>
            <person name="Secka A."/>
            <person name="Antonio M."/>
            <person name="Oren A."/>
            <person name="Chaudhuri R.R."/>
            <person name="La Ragione R."/>
            <person name="Hildebrand F."/>
            <person name="Pallen M.J."/>
        </authorList>
    </citation>
    <scope>NUCLEOTIDE SEQUENCE</scope>
    <source>
        <strain evidence="3">ChiHjej10B9-4811</strain>
    </source>
</reference>
<protein>
    <submittedName>
        <fullName evidence="3">Restriction endonuclease subunit S</fullName>
    </submittedName>
</protein>
<dbReference type="PANTHER" id="PTHR43140:SF1">
    <property type="entry name" value="TYPE I RESTRICTION ENZYME ECOKI SPECIFICITY SUBUNIT"/>
    <property type="match status" value="1"/>
</dbReference>
<dbReference type="CDD" id="cd16961">
    <property type="entry name" value="RMtype1_S_TRD-CR_like"/>
    <property type="match status" value="1"/>
</dbReference>
<keyword evidence="3" id="KW-0378">Hydrolase</keyword>
<proteinExistence type="predicted"/>
<evidence type="ECO:0000313" key="3">
    <source>
        <dbReference type="EMBL" id="HJD52035.1"/>
    </source>
</evidence>
<dbReference type="InterPro" id="IPR051212">
    <property type="entry name" value="Type-I_RE_S_subunit"/>
</dbReference>
<dbReference type="SUPFAM" id="SSF116734">
    <property type="entry name" value="DNA methylase specificity domain"/>
    <property type="match status" value="1"/>
</dbReference>
<organism evidence="3 4">
    <name type="scientific">Candidatus Rothia avistercoris</name>
    <dbReference type="NCBI Taxonomy" id="2840479"/>
    <lineage>
        <taxon>Bacteria</taxon>
        <taxon>Bacillati</taxon>
        <taxon>Actinomycetota</taxon>
        <taxon>Actinomycetes</taxon>
        <taxon>Micrococcales</taxon>
        <taxon>Micrococcaceae</taxon>
        <taxon>Rothia</taxon>
    </lineage>
</organism>
<dbReference type="InterPro" id="IPR044946">
    <property type="entry name" value="Restrct_endonuc_typeI_TRD_sf"/>
</dbReference>
<evidence type="ECO:0000256" key="2">
    <source>
        <dbReference type="ARBA" id="ARBA00023125"/>
    </source>
</evidence>
<keyword evidence="3" id="KW-0255">Endonuclease</keyword>
<dbReference type="Gene3D" id="3.90.220.20">
    <property type="entry name" value="DNA methylase specificity domains"/>
    <property type="match status" value="1"/>
</dbReference>
<dbReference type="AlphaFoldDB" id="A0A9D2UGJ3"/>
<dbReference type="EMBL" id="DWUS01000208">
    <property type="protein sequence ID" value="HJD52035.1"/>
    <property type="molecule type" value="Genomic_DNA"/>
</dbReference>
<dbReference type="Proteomes" id="UP000823908">
    <property type="component" value="Unassembled WGS sequence"/>
</dbReference>
<dbReference type="PANTHER" id="PTHR43140">
    <property type="entry name" value="TYPE-1 RESTRICTION ENZYME ECOKI SPECIFICITY PROTEIN"/>
    <property type="match status" value="1"/>
</dbReference>
<keyword evidence="1" id="KW-0680">Restriction system</keyword>
<dbReference type="GO" id="GO:0003677">
    <property type="term" value="F:DNA binding"/>
    <property type="evidence" value="ECO:0007669"/>
    <property type="project" value="UniProtKB-KW"/>
</dbReference>
<dbReference type="GO" id="GO:0004519">
    <property type="term" value="F:endonuclease activity"/>
    <property type="evidence" value="ECO:0007669"/>
    <property type="project" value="UniProtKB-KW"/>
</dbReference>
<accession>A0A9D2UGJ3</accession>
<keyword evidence="3" id="KW-0540">Nuclease</keyword>
<reference evidence="3" key="2">
    <citation type="submission" date="2021-04" db="EMBL/GenBank/DDBJ databases">
        <authorList>
            <person name="Gilroy R."/>
        </authorList>
    </citation>
    <scope>NUCLEOTIDE SEQUENCE</scope>
    <source>
        <strain evidence="3">ChiHjej10B9-4811</strain>
    </source>
</reference>
<comment type="caution">
    <text evidence="3">The sequence shown here is derived from an EMBL/GenBank/DDBJ whole genome shotgun (WGS) entry which is preliminary data.</text>
</comment>
<evidence type="ECO:0000256" key="1">
    <source>
        <dbReference type="ARBA" id="ARBA00022747"/>
    </source>
</evidence>
<sequence length="205" mass="23461">MSKEVPFKVRWLSGGVPDHWQIVEPRRIFKLVKEPERPGDIHLTPSQKYGVLPQEEYMKITGARVVQNLSGTQMQHVEPGDFISHLRTFQGGLELATMPGKVSPAYTVLRPTEAVYPGFFKHVLKSPGYISQIASVTDQLRDGQTMRYNEFNLTWLPLPPLDEQKKIADELDRELTEIDEFIADQYRLLNLEAYSKVDTHPTPTN</sequence>